<dbReference type="GO" id="GO:0004329">
    <property type="term" value="F:formate-tetrahydrofolate ligase activity"/>
    <property type="evidence" value="ECO:0007669"/>
    <property type="project" value="UniProtKB-UniRule"/>
</dbReference>
<keyword evidence="2 8" id="KW-0554">One-carbon metabolism</keyword>
<comment type="caution">
    <text evidence="10">The sequence shown here is derived from an EMBL/GenBank/DDBJ whole genome shotgun (WGS) entry which is preliminary data.</text>
</comment>
<evidence type="ECO:0000256" key="9">
    <source>
        <dbReference type="SAM" id="MobiDB-lite"/>
    </source>
</evidence>
<dbReference type="FunFam" id="3.10.410.10:FF:000001">
    <property type="entry name" value="Putative formate--tetrahydrofolate ligase"/>
    <property type="match status" value="1"/>
</dbReference>
<organism evidence="10 11">
    <name type="scientific">Nesterenkonia cremea</name>
    <dbReference type="NCBI Taxonomy" id="1882340"/>
    <lineage>
        <taxon>Bacteria</taxon>
        <taxon>Bacillati</taxon>
        <taxon>Actinomycetota</taxon>
        <taxon>Actinomycetes</taxon>
        <taxon>Micrococcales</taxon>
        <taxon>Micrococcaceae</taxon>
        <taxon>Nesterenkonia</taxon>
    </lineage>
</organism>
<comment type="pathway">
    <text evidence="1 8">One-carbon metabolism; tetrahydrofolate interconversion.</text>
</comment>
<reference evidence="10" key="1">
    <citation type="journal article" date="2014" name="Int. J. Syst. Evol. Microbiol.">
        <title>Complete genome sequence of Corynebacterium casei LMG S-19264T (=DSM 44701T), isolated from a smear-ripened cheese.</title>
        <authorList>
            <consortium name="US DOE Joint Genome Institute (JGI-PGF)"/>
            <person name="Walter F."/>
            <person name="Albersmeier A."/>
            <person name="Kalinowski J."/>
            <person name="Ruckert C."/>
        </authorList>
    </citation>
    <scope>NUCLEOTIDE SEQUENCE</scope>
    <source>
        <strain evidence="10">CGMCC 1.15388</strain>
    </source>
</reference>
<sequence length="587" mass="61086">MASQRPPAAPQANSHPPLTAQDSLGISAQTQLRPIEEIGAELGLGQEEIEPYGRGVGKVDLAAIQRLAGRPQARFILVTAITPTPLGEGKTTTAVGLSQGMARTGRRAAVAVRQPSLGPTMGIKGGGTGGGWSQVVPMERLNLHLTGDIHAVTAAHNQLAAMVDNHLHRGSPSGLDPERVSWRRVMDVNDRSLRQIVTGLGPAGGGPTANGPLRQTGFDITAASEVMATLSLARSLEDLRARLGRIVVGSTPEGELVTAEDIKAAGAMTVLLKEALRPNLLQTVEHTPALVHCGPFGNIATGNSSVVADLIGGRATDYLITEAGFAADIGAERFFNIKCRLSGMTPDAAVVVATVRALKVHSGRHRVVAGKPLPEGMLGESPEDVLLGAENLRAQLRIIRRHGVTPVVAVNAFPTDFASEHEVIAQVAAEEGARCALSTHFVEGGAGAAELAEAVAEAAEEPSEFRFLYPEEAPLTEKIETIATQVYGAEGVDFSPAASTALAAFTEAGYGHLPVCVAKTHLSLSSDPALKGAPSGWRLPVREVRLSAGAGFVYPICGTMQTMPGLGSAPAAENIDIDAEGNPRGLF</sequence>
<keyword evidence="11" id="KW-1185">Reference proteome</keyword>
<evidence type="ECO:0000256" key="1">
    <source>
        <dbReference type="ARBA" id="ARBA00004777"/>
    </source>
</evidence>
<dbReference type="GO" id="GO:0005524">
    <property type="term" value="F:ATP binding"/>
    <property type="evidence" value="ECO:0007669"/>
    <property type="project" value="UniProtKB-UniRule"/>
</dbReference>
<comment type="similarity">
    <text evidence="7 8">Belongs to the formate--tetrahydrofolate ligase family.</text>
</comment>
<keyword evidence="5 8" id="KW-0067">ATP-binding</keyword>
<dbReference type="InterPro" id="IPR000559">
    <property type="entry name" value="Formate_THF_ligase"/>
</dbReference>
<dbReference type="Gene3D" id="3.10.410.10">
    <property type="entry name" value="Formyltetrahydrofolate synthetase, domain 3"/>
    <property type="match status" value="1"/>
</dbReference>
<dbReference type="RefSeq" id="WP_188682219.1">
    <property type="nucleotide sequence ID" value="NZ_BMIS01000001.1"/>
</dbReference>
<dbReference type="Proteomes" id="UP000633136">
    <property type="component" value="Unassembled WGS sequence"/>
</dbReference>
<evidence type="ECO:0000256" key="4">
    <source>
        <dbReference type="ARBA" id="ARBA00022741"/>
    </source>
</evidence>
<feature type="binding site" evidence="8">
    <location>
        <begin position="84"/>
        <end position="91"/>
    </location>
    <ligand>
        <name>ATP</name>
        <dbReference type="ChEBI" id="CHEBI:30616"/>
    </ligand>
</feature>
<name>A0A917EM76_9MICC</name>
<evidence type="ECO:0000256" key="6">
    <source>
        <dbReference type="ARBA" id="ARBA00049033"/>
    </source>
</evidence>
<dbReference type="GO" id="GO:0035999">
    <property type="term" value="P:tetrahydrofolate interconversion"/>
    <property type="evidence" value="ECO:0007669"/>
    <property type="project" value="UniProtKB-UniRule"/>
</dbReference>
<dbReference type="NCBIfam" id="NF010030">
    <property type="entry name" value="PRK13505.1"/>
    <property type="match status" value="1"/>
</dbReference>
<keyword evidence="4 8" id="KW-0547">Nucleotide-binding</keyword>
<comment type="catalytic activity">
    <reaction evidence="6 8">
        <text>(6S)-5,6,7,8-tetrahydrofolate + formate + ATP = (6R)-10-formyltetrahydrofolate + ADP + phosphate</text>
        <dbReference type="Rhea" id="RHEA:20221"/>
        <dbReference type="ChEBI" id="CHEBI:15740"/>
        <dbReference type="ChEBI" id="CHEBI:30616"/>
        <dbReference type="ChEBI" id="CHEBI:43474"/>
        <dbReference type="ChEBI" id="CHEBI:57453"/>
        <dbReference type="ChEBI" id="CHEBI:195366"/>
        <dbReference type="ChEBI" id="CHEBI:456216"/>
        <dbReference type="EC" id="6.3.4.3"/>
    </reaction>
</comment>
<evidence type="ECO:0000256" key="7">
    <source>
        <dbReference type="ARBA" id="ARBA00061363"/>
    </source>
</evidence>
<gene>
    <name evidence="8 10" type="primary">fhs</name>
    <name evidence="10" type="ORF">GCM10011401_03160</name>
</gene>
<dbReference type="Pfam" id="PF01268">
    <property type="entry name" value="FTHFS"/>
    <property type="match status" value="1"/>
</dbReference>
<dbReference type="FunFam" id="3.30.1510.10:FF:000001">
    <property type="entry name" value="Formate--tetrahydrofolate ligase"/>
    <property type="match status" value="1"/>
</dbReference>
<dbReference type="InterPro" id="IPR020628">
    <property type="entry name" value="Formate_THF_ligase_CS"/>
</dbReference>
<feature type="compositionally biased region" description="Polar residues" evidence="9">
    <location>
        <begin position="11"/>
        <end position="21"/>
    </location>
</feature>
<dbReference type="Gene3D" id="3.30.1510.10">
    <property type="entry name" value="Domain 2, N(10)-formyltetrahydrofolate synthetase"/>
    <property type="match status" value="1"/>
</dbReference>
<dbReference type="Gene3D" id="3.40.50.300">
    <property type="entry name" value="P-loop containing nucleotide triphosphate hydrolases"/>
    <property type="match status" value="1"/>
</dbReference>
<evidence type="ECO:0000313" key="11">
    <source>
        <dbReference type="Proteomes" id="UP000633136"/>
    </source>
</evidence>
<dbReference type="SUPFAM" id="SSF52540">
    <property type="entry name" value="P-loop containing nucleoside triphosphate hydrolases"/>
    <property type="match status" value="1"/>
</dbReference>
<protein>
    <recommendedName>
        <fullName evidence="8">Formate--tetrahydrofolate ligase</fullName>
        <ecNumber evidence="8">6.3.4.3</ecNumber>
    </recommendedName>
    <alternativeName>
        <fullName evidence="8">Formyltetrahydrofolate synthetase</fullName>
        <shortName evidence="8">FHS</shortName>
        <shortName evidence="8">FTHFS</shortName>
    </alternativeName>
</protein>
<feature type="region of interest" description="Disordered" evidence="9">
    <location>
        <begin position="1"/>
        <end position="21"/>
    </location>
</feature>
<evidence type="ECO:0000256" key="3">
    <source>
        <dbReference type="ARBA" id="ARBA00022598"/>
    </source>
</evidence>
<evidence type="ECO:0000256" key="2">
    <source>
        <dbReference type="ARBA" id="ARBA00022563"/>
    </source>
</evidence>
<dbReference type="InterPro" id="IPR027417">
    <property type="entry name" value="P-loop_NTPase"/>
</dbReference>
<dbReference type="PROSITE" id="PS00722">
    <property type="entry name" value="FTHFS_2"/>
    <property type="match status" value="1"/>
</dbReference>
<accession>A0A917EM76</accession>
<dbReference type="EMBL" id="BMIS01000001">
    <property type="protein sequence ID" value="GGE59693.1"/>
    <property type="molecule type" value="Genomic_DNA"/>
</dbReference>
<reference evidence="10" key="2">
    <citation type="submission" date="2020-09" db="EMBL/GenBank/DDBJ databases">
        <authorList>
            <person name="Sun Q."/>
            <person name="Zhou Y."/>
        </authorList>
    </citation>
    <scope>NUCLEOTIDE SEQUENCE</scope>
    <source>
        <strain evidence="10">CGMCC 1.15388</strain>
    </source>
</reference>
<dbReference type="HAMAP" id="MF_01543">
    <property type="entry name" value="FTHFS"/>
    <property type="match status" value="1"/>
</dbReference>
<keyword evidence="3 8" id="KW-0436">Ligase</keyword>
<evidence type="ECO:0000256" key="5">
    <source>
        <dbReference type="ARBA" id="ARBA00022840"/>
    </source>
</evidence>
<evidence type="ECO:0000256" key="8">
    <source>
        <dbReference type="HAMAP-Rule" id="MF_01543"/>
    </source>
</evidence>
<dbReference type="EC" id="6.3.4.3" evidence="8"/>
<proteinExistence type="inferred from homology"/>
<evidence type="ECO:0000313" key="10">
    <source>
        <dbReference type="EMBL" id="GGE59693.1"/>
    </source>
</evidence>
<dbReference type="AlphaFoldDB" id="A0A917EM76"/>